<organism evidence="4 5">
    <name type="scientific">Clostridium porci</name>
    <dbReference type="NCBI Taxonomy" id="2605778"/>
    <lineage>
        <taxon>Bacteria</taxon>
        <taxon>Bacillati</taxon>
        <taxon>Bacillota</taxon>
        <taxon>Clostridia</taxon>
        <taxon>Eubacteriales</taxon>
        <taxon>Clostridiaceae</taxon>
        <taxon>Clostridium</taxon>
    </lineage>
</organism>
<accession>A0A7X2NI91</accession>
<keyword evidence="2" id="KW-0169">Cobalamin biosynthesis</keyword>
<evidence type="ECO:0000256" key="1">
    <source>
        <dbReference type="ARBA" id="ARBA00004953"/>
    </source>
</evidence>
<name>A0A7X2NI91_9CLOT</name>
<evidence type="ECO:0000313" key="4">
    <source>
        <dbReference type="EMBL" id="MSS35210.1"/>
    </source>
</evidence>
<dbReference type="AlphaFoldDB" id="A0A7X2NI91"/>
<proteinExistence type="predicted"/>
<dbReference type="GO" id="GO:0016994">
    <property type="term" value="F:precorrin-6A reductase activity"/>
    <property type="evidence" value="ECO:0007669"/>
    <property type="project" value="InterPro"/>
</dbReference>
<dbReference type="GO" id="GO:0009236">
    <property type="term" value="P:cobalamin biosynthetic process"/>
    <property type="evidence" value="ECO:0007669"/>
    <property type="project" value="UniProtKB-UniPathway"/>
</dbReference>
<evidence type="ECO:0000256" key="2">
    <source>
        <dbReference type="ARBA" id="ARBA00022573"/>
    </source>
</evidence>
<keyword evidence="5" id="KW-1185">Reference proteome</keyword>
<comment type="pathway">
    <text evidence="1">Cofactor biosynthesis; adenosylcobalamin biosynthesis.</text>
</comment>
<comment type="caution">
    <text evidence="4">The sequence shown here is derived from an EMBL/GenBank/DDBJ whole genome shotgun (WGS) entry which is preliminary data.</text>
</comment>
<dbReference type="EMBL" id="VUMD01000001">
    <property type="protein sequence ID" value="MSS35210.1"/>
    <property type="molecule type" value="Genomic_DNA"/>
</dbReference>
<dbReference type="UniPathway" id="UPA00148"/>
<dbReference type="PANTHER" id="PTHR36925:SF1">
    <property type="entry name" value="COBALT-PRECORRIN-6A REDUCTASE"/>
    <property type="match status" value="1"/>
</dbReference>
<gene>
    <name evidence="4" type="ORF">FYJ39_01095</name>
</gene>
<protein>
    <submittedName>
        <fullName evidence="4">Precorrin-6A/cobalt-precorrin-6A reductase</fullName>
    </submittedName>
</protein>
<dbReference type="PROSITE" id="PS51014">
    <property type="entry name" value="COBK_CBIJ"/>
    <property type="match status" value="1"/>
</dbReference>
<keyword evidence="3" id="KW-0560">Oxidoreductase</keyword>
<dbReference type="Pfam" id="PF02571">
    <property type="entry name" value="CbiJ"/>
    <property type="match status" value="1"/>
</dbReference>
<sequence length="295" mass="32309">MGETRAKKSGGRPGEKKEVGRKKLLLFGGTTEGRLLAEYISGLDCRLLVCVATEYGRELLPEQVAVRAGRLDADGIQKLIKEENPGMIIDATHPYATEATENIRTACTAFAGVRYLRCMREAAGGIGKEAVSFLKNPEKLEQRKALDKGELVCVPDADAAVRWLSGRNGNVLLTTGSKELAAYSRLKDYKSRLYVRVLPASLSLEACRKLGIDESHIIAAQGPFSEEMNRAQLKRYHCSILVTKDGGAAGGFKEKLRAAWAEGACAVVIQRPDKGKGFSLEEVKRQVREWIKQGD</sequence>
<dbReference type="InterPro" id="IPR003723">
    <property type="entry name" value="Precorrin-6x_reduct"/>
</dbReference>
<evidence type="ECO:0000313" key="5">
    <source>
        <dbReference type="Proteomes" id="UP000429958"/>
    </source>
</evidence>
<dbReference type="PANTHER" id="PTHR36925">
    <property type="entry name" value="COBALT-PRECORRIN-6A REDUCTASE"/>
    <property type="match status" value="1"/>
</dbReference>
<reference evidence="4 5" key="1">
    <citation type="submission" date="2019-08" db="EMBL/GenBank/DDBJ databases">
        <title>In-depth cultivation of the pig gut microbiome towards novel bacterial diversity and tailored functional studies.</title>
        <authorList>
            <person name="Wylensek D."/>
            <person name="Hitch T.C.A."/>
            <person name="Clavel T."/>
        </authorList>
    </citation>
    <scope>NUCLEOTIDE SEQUENCE [LARGE SCALE GENOMIC DNA]</scope>
    <source>
        <strain evidence="4 5">WCA-389-WT-23D1</strain>
    </source>
</reference>
<evidence type="ECO:0000256" key="3">
    <source>
        <dbReference type="ARBA" id="ARBA00023002"/>
    </source>
</evidence>
<dbReference type="Proteomes" id="UP000429958">
    <property type="component" value="Unassembled WGS sequence"/>
</dbReference>